<evidence type="ECO:0000256" key="6">
    <source>
        <dbReference type="ARBA" id="ARBA00022741"/>
    </source>
</evidence>
<dbReference type="InterPro" id="IPR020559">
    <property type="entry name" value="PRibGlycinamide_synth_CS"/>
</dbReference>
<comment type="catalytic activity">
    <reaction evidence="12">
        <text>5-phospho-beta-D-ribosylamine + glycine + ATP = N(1)-(5-phospho-beta-D-ribosyl)glycinamide + ADP + phosphate + H(+)</text>
        <dbReference type="Rhea" id="RHEA:17453"/>
        <dbReference type="ChEBI" id="CHEBI:15378"/>
        <dbReference type="ChEBI" id="CHEBI:30616"/>
        <dbReference type="ChEBI" id="CHEBI:43474"/>
        <dbReference type="ChEBI" id="CHEBI:57305"/>
        <dbReference type="ChEBI" id="CHEBI:58681"/>
        <dbReference type="ChEBI" id="CHEBI:143788"/>
        <dbReference type="ChEBI" id="CHEBI:456216"/>
        <dbReference type="EC" id="6.3.4.13"/>
    </reaction>
</comment>
<dbReference type="SUPFAM" id="SSF52440">
    <property type="entry name" value="PreATP-grasp domain"/>
    <property type="match status" value="1"/>
</dbReference>
<accession>A0AAU7VKE4</accession>
<evidence type="ECO:0000313" key="15">
    <source>
        <dbReference type="EMBL" id="XBX74529.1"/>
    </source>
</evidence>
<dbReference type="EC" id="6.3.4.13" evidence="4 12"/>
<evidence type="ECO:0000256" key="9">
    <source>
        <dbReference type="ARBA" id="ARBA00038345"/>
    </source>
</evidence>
<dbReference type="PROSITE" id="PS00184">
    <property type="entry name" value="GARS"/>
    <property type="match status" value="1"/>
</dbReference>
<dbReference type="Pfam" id="PF01071">
    <property type="entry name" value="GARS_A"/>
    <property type="match status" value="1"/>
</dbReference>
<organism evidence="15">
    <name type="scientific">Proteinivorax tanatarense</name>
    <dbReference type="NCBI Taxonomy" id="1260629"/>
    <lineage>
        <taxon>Bacteria</taxon>
        <taxon>Bacillati</taxon>
        <taxon>Bacillota</taxon>
        <taxon>Clostridia</taxon>
        <taxon>Eubacteriales</taxon>
        <taxon>Proteinivoracaceae</taxon>
        <taxon>Proteinivorax</taxon>
    </lineage>
</organism>
<dbReference type="Gene3D" id="3.30.1490.20">
    <property type="entry name" value="ATP-grasp fold, A domain"/>
    <property type="match status" value="1"/>
</dbReference>
<dbReference type="Gene3D" id="3.90.600.10">
    <property type="entry name" value="Phosphoribosylglycinamide synthetase, C-terminal domain"/>
    <property type="match status" value="1"/>
</dbReference>
<dbReference type="SUPFAM" id="SSF51246">
    <property type="entry name" value="Rudiment single hybrid motif"/>
    <property type="match status" value="1"/>
</dbReference>
<dbReference type="SMART" id="SM01210">
    <property type="entry name" value="GARS_C"/>
    <property type="match status" value="1"/>
</dbReference>
<reference evidence="15" key="1">
    <citation type="journal article" date="2013" name="Extremophiles">
        <title>Proteinivorax tanatarense gen. nov., sp. nov., an anaerobic, haloalkaliphilic, proteolytic bacterium isolated from a decaying algal bloom, and proposal of Proteinivoraceae fam. nov.</title>
        <authorList>
            <person name="Kevbrin V."/>
            <person name="Boltyanskaya Y."/>
            <person name="Zhilina T."/>
            <person name="Kolganova T."/>
            <person name="Lavrentjeva E."/>
            <person name="Kuznetsov B."/>
        </authorList>
    </citation>
    <scope>NUCLEOTIDE SEQUENCE</scope>
    <source>
        <strain evidence="15">Z-910T</strain>
    </source>
</reference>
<dbReference type="InterPro" id="IPR020560">
    <property type="entry name" value="PRibGlycinamide_synth_C-dom"/>
</dbReference>
<evidence type="ECO:0000256" key="2">
    <source>
        <dbReference type="ARBA" id="ARBA00001946"/>
    </source>
</evidence>
<dbReference type="Gene3D" id="3.40.50.20">
    <property type="match status" value="1"/>
</dbReference>
<keyword evidence="8 13" id="KW-0067">ATP-binding</keyword>
<gene>
    <name evidence="12 15" type="primary">purD</name>
    <name evidence="15" type="ORF">PRVXT_002573</name>
</gene>
<dbReference type="EMBL" id="CP158367">
    <property type="protein sequence ID" value="XBX74529.1"/>
    <property type="molecule type" value="Genomic_DNA"/>
</dbReference>
<keyword evidence="5 12" id="KW-0436">Ligase</keyword>
<dbReference type="SMART" id="SM01209">
    <property type="entry name" value="GARS_A"/>
    <property type="match status" value="1"/>
</dbReference>
<feature type="domain" description="ATP-grasp" evidence="14">
    <location>
        <begin position="113"/>
        <end position="315"/>
    </location>
</feature>
<dbReference type="GO" id="GO:0004637">
    <property type="term" value="F:phosphoribosylamine-glycine ligase activity"/>
    <property type="evidence" value="ECO:0007669"/>
    <property type="project" value="UniProtKB-UniRule"/>
</dbReference>
<dbReference type="InterPro" id="IPR037123">
    <property type="entry name" value="PRibGlycinamide_synth_C_sf"/>
</dbReference>
<proteinExistence type="inferred from homology"/>
<evidence type="ECO:0000256" key="3">
    <source>
        <dbReference type="ARBA" id="ARBA00005174"/>
    </source>
</evidence>
<evidence type="ECO:0000256" key="4">
    <source>
        <dbReference type="ARBA" id="ARBA00013255"/>
    </source>
</evidence>
<evidence type="ECO:0000259" key="14">
    <source>
        <dbReference type="PROSITE" id="PS50975"/>
    </source>
</evidence>
<dbReference type="HAMAP" id="MF_00138">
    <property type="entry name" value="GARS"/>
    <property type="match status" value="1"/>
</dbReference>
<dbReference type="SUPFAM" id="SSF56059">
    <property type="entry name" value="Glutathione synthetase ATP-binding domain-like"/>
    <property type="match status" value="1"/>
</dbReference>
<evidence type="ECO:0000256" key="5">
    <source>
        <dbReference type="ARBA" id="ARBA00022598"/>
    </source>
</evidence>
<comment type="cofactor">
    <cofactor evidence="1">
        <name>Mn(2+)</name>
        <dbReference type="ChEBI" id="CHEBI:29035"/>
    </cofactor>
</comment>
<evidence type="ECO:0000256" key="12">
    <source>
        <dbReference type="HAMAP-Rule" id="MF_00138"/>
    </source>
</evidence>
<comment type="cofactor">
    <cofactor evidence="2">
        <name>Mg(2+)</name>
        <dbReference type="ChEBI" id="CHEBI:18420"/>
    </cofactor>
</comment>
<dbReference type="RefSeq" id="WP_350343281.1">
    <property type="nucleotide sequence ID" value="NZ_CP158367.1"/>
</dbReference>
<dbReference type="GO" id="GO:0005524">
    <property type="term" value="F:ATP binding"/>
    <property type="evidence" value="ECO:0007669"/>
    <property type="project" value="UniProtKB-UniRule"/>
</dbReference>
<dbReference type="InterPro" id="IPR020562">
    <property type="entry name" value="PRibGlycinamide_synth_N"/>
</dbReference>
<evidence type="ECO:0000256" key="10">
    <source>
        <dbReference type="ARBA" id="ARBA00042242"/>
    </source>
</evidence>
<dbReference type="Pfam" id="PF02843">
    <property type="entry name" value="GARS_C"/>
    <property type="match status" value="1"/>
</dbReference>
<dbReference type="Gene3D" id="3.30.470.20">
    <property type="entry name" value="ATP-grasp fold, B domain"/>
    <property type="match status" value="1"/>
</dbReference>
<dbReference type="InterPro" id="IPR011761">
    <property type="entry name" value="ATP-grasp"/>
</dbReference>
<dbReference type="GO" id="GO:0006189">
    <property type="term" value="P:'de novo' IMP biosynthetic process"/>
    <property type="evidence" value="ECO:0007669"/>
    <property type="project" value="UniProtKB-UniRule"/>
</dbReference>
<dbReference type="AlphaFoldDB" id="A0AAU7VKE4"/>
<keyword evidence="6 13" id="KW-0547">Nucleotide-binding</keyword>
<evidence type="ECO:0000256" key="11">
    <source>
        <dbReference type="ARBA" id="ARBA00042864"/>
    </source>
</evidence>
<evidence type="ECO:0000256" key="1">
    <source>
        <dbReference type="ARBA" id="ARBA00001936"/>
    </source>
</evidence>
<dbReference type="NCBIfam" id="TIGR00877">
    <property type="entry name" value="purD"/>
    <property type="match status" value="1"/>
</dbReference>
<dbReference type="PANTHER" id="PTHR43472:SF1">
    <property type="entry name" value="PHOSPHORIBOSYLAMINE--GLYCINE LIGASE, CHLOROPLASTIC"/>
    <property type="match status" value="1"/>
</dbReference>
<dbReference type="PANTHER" id="PTHR43472">
    <property type="entry name" value="PHOSPHORIBOSYLAMINE--GLYCINE LIGASE"/>
    <property type="match status" value="1"/>
</dbReference>
<comment type="pathway">
    <text evidence="3 12">Purine metabolism; IMP biosynthesis via de novo pathway; N(1)-(5-phospho-D-ribosyl)glycinamide from 5-phospho-alpha-D-ribose 1-diphosphate: step 2/2.</text>
</comment>
<protein>
    <recommendedName>
        <fullName evidence="4 12">Phosphoribosylamine--glycine ligase</fullName>
        <ecNumber evidence="4 12">6.3.4.13</ecNumber>
    </recommendedName>
    <alternativeName>
        <fullName evidence="12">GARS</fullName>
    </alternativeName>
    <alternativeName>
        <fullName evidence="10 12">Glycinamide ribonucleotide synthetase</fullName>
    </alternativeName>
    <alternativeName>
        <fullName evidence="11 12">Phosphoribosylglycinamide synthetase</fullName>
    </alternativeName>
</protein>
<dbReference type="InterPro" id="IPR016185">
    <property type="entry name" value="PreATP-grasp_dom_sf"/>
</dbReference>
<evidence type="ECO:0000256" key="13">
    <source>
        <dbReference type="PROSITE-ProRule" id="PRU00409"/>
    </source>
</evidence>
<dbReference type="InterPro" id="IPR011054">
    <property type="entry name" value="Rudment_hybrid_motif"/>
</dbReference>
<evidence type="ECO:0000256" key="7">
    <source>
        <dbReference type="ARBA" id="ARBA00022755"/>
    </source>
</evidence>
<sequence length="425" mass="47243">MSVKMRVMVIGSGGREHVICEKIAQSPSVEKVYWVGTAPKPELEKIKVIWDINVTDFEGLANFALQEKISFTVVGPELPLTLGIVDYFEEKNLAIFGPTKKAAKLEGSKTFAKEIMRGENVPTAEYTRVDSLEHGCNLMDSLGLPLVFKVDGLAAGKGVIIVEDKNTGKEELQKLMESHPDQKIFAEEFLQGRELSFMVVVSKNKAFPLVPAQDYKRVYEQDEGPNTGGMGAFASSDLIDESLKKEIMDTIINPTLQGLQKRNIEFTGVLYAGLMVTNKGPKVLEYNTRFGDPETQAILHLIDEDLALLIKSCINGEIVQPKISQKKAITLVLAMDGYPGKYPKGIEITKCKIKDCRLYHSGTTYQQGKLLTNGGRVLNIVGIANELSIARDMVYKDVKNIDFEGIMFRRDIGWGIDKSERNKDN</sequence>
<keyword evidence="7 12" id="KW-0658">Purine biosynthesis</keyword>
<evidence type="ECO:0000256" key="8">
    <source>
        <dbReference type="ARBA" id="ARBA00022840"/>
    </source>
</evidence>
<dbReference type="Pfam" id="PF02844">
    <property type="entry name" value="GARS_N"/>
    <property type="match status" value="1"/>
</dbReference>
<dbReference type="GO" id="GO:0009113">
    <property type="term" value="P:purine nucleobase biosynthetic process"/>
    <property type="evidence" value="ECO:0007669"/>
    <property type="project" value="InterPro"/>
</dbReference>
<comment type="similarity">
    <text evidence="9 12">Belongs to the GARS family.</text>
</comment>
<dbReference type="GO" id="GO:0046872">
    <property type="term" value="F:metal ion binding"/>
    <property type="evidence" value="ECO:0007669"/>
    <property type="project" value="InterPro"/>
</dbReference>
<dbReference type="InterPro" id="IPR020561">
    <property type="entry name" value="PRibGlycinamid_synth_ATP-grasp"/>
</dbReference>
<reference evidence="15" key="2">
    <citation type="submission" date="2024-06" db="EMBL/GenBank/DDBJ databases">
        <authorList>
            <person name="Petrova K.O."/>
            <person name="Toshchakov S.V."/>
            <person name="Boltjanskaja Y.V."/>
            <person name="Kevbrin V."/>
        </authorList>
    </citation>
    <scope>NUCLEOTIDE SEQUENCE</scope>
    <source>
        <strain evidence="15">Z-910T</strain>
    </source>
</reference>
<dbReference type="InterPro" id="IPR013815">
    <property type="entry name" value="ATP_grasp_subdomain_1"/>
</dbReference>
<name>A0AAU7VKE4_9FIRM</name>
<dbReference type="InterPro" id="IPR000115">
    <property type="entry name" value="PRibGlycinamide_synth"/>
</dbReference>
<dbReference type="PROSITE" id="PS50975">
    <property type="entry name" value="ATP_GRASP"/>
    <property type="match status" value="1"/>
</dbReference>